<organism evidence="2 3">
    <name type="scientific">Croceibacterium xixiisoli</name>
    <dbReference type="NCBI Taxonomy" id="1476466"/>
    <lineage>
        <taxon>Bacteria</taxon>
        <taxon>Pseudomonadati</taxon>
        <taxon>Pseudomonadota</taxon>
        <taxon>Alphaproteobacteria</taxon>
        <taxon>Sphingomonadales</taxon>
        <taxon>Erythrobacteraceae</taxon>
        <taxon>Croceibacterium</taxon>
    </lineage>
</organism>
<feature type="compositionally biased region" description="Polar residues" evidence="1">
    <location>
        <begin position="48"/>
        <end position="58"/>
    </location>
</feature>
<accession>A0A6I4TSK2</accession>
<dbReference type="RefSeq" id="WP_161390507.1">
    <property type="nucleotide sequence ID" value="NZ_JBHSCP010000001.1"/>
</dbReference>
<sequence length="58" mass="6405">MTDITDAEKAAEERRKPQNQTAETKGAVKSEGMTDREMPEKDLARGSEPQTRGASRGR</sequence>
<gene>
    <name evidence="2" type="ORF">GRI97_07940</name>
</gene>
<reference evidence="2 3" key="1">
    <citation type="submission" date="2019-12" db="EMBL/GenBank/DDBJ databases">
        <title>Genomic-based taxomic classification of the family Erythrobacteraceae.</title>
        <authorList>
            <person name="Xu L."/>
        </authorList>
    </citation>
    <scope>NUCLEOTIDE SEQUENCE [LARGE SCALE GENOMIC DNA]</scope>
    <source>
        <strain evidence="2 3">S36</strain>
    </source>
</reference>
<feature type="region of interest" description="Disordered" evidence="1">
    <location>
        <begin position="1"/>
        <end position="58"/>
    </location>
</feature>
<dbReference type="Proteomes" id="UP000469430">
    <property type="component" value="Unassembled WGS sequence"/>
</dbReference>
<comment type="caution">
    <text evidence="2">The sequence shown here is derived from an EMBL/GenBank/DDBJ whole genome shotgun (WGS) entry which is preliminary data.</text>
</comment>
<evidence type="ECO:0000256" key="1">
    <source>
        <dbReference type="SAM" id="MobiDB-lite"/>
    </source>
</evidence>
<dbReference type="AlphaFoldDB" id="A0A6I4TSK2"/>
<feature type="compositionally biased region" description="Basic and acidic residues" evidence="1">
    <location>
        <begin position="26"/>
        <end position="45"/>
    </location>
</feature>
<evidence type="ECO:0000313" key="2">
    <source>
        <dbReference type="EMBL" id="MXO98916.1"/>
    </source>
</evidence>
<keyword evidence="3" id="KW-1185">Reference proteome</keyword>
<dbReference type="OrthoDB" id="7433583at2"/>
<dbReference type="EMBL" id="WTYJ01000001">
    <property type="protein sequence ID" value="MXO98916.1"/>
    <property type="molecule type" value="Genomic_DNA"/>
</dbReference>
<feature type="compositionally biased region" description="Basic and acidic residues" evidence="1">
    <location>
        <begin position="1"/>
        <end position="16"/>
    </location>
</feature>
<protein>
    <submittedName>
        <fullName evidence="2">Uncharacterized protein</fullName>
    </submittedName>
</protein>
<name>A0A6I4TSK2_9SPHN</name>
<evidence type="ECO:0000313" key="3">
    <source>
        <dbReference type="Proteomes" id="UP000469430"/>
    </source>
</evidence>
<proteinExistence type="predicted"/>